<keyword evidence="5" id="KW-0472">Membrane</keyword>
<accession>M7ZF30</accession>
<keyword evidence="4" id="KW-1133">Transmembrane helix</keyword>
<dbReference type="PANTHER" id="PTHR23504">
    <property type="entry name" value="MAJOR FACILITATOR SUPERFAMILY DOMAIN-CONTAINING PROTEIN 10"/>
    <property type="match status" value="1"/>
</dbReference>
<reference evidence="7" key="1">
    <citation type="journal article" date="2013" name="Nature">
        <title>Draft genome of the wheat A-genome progenitor Triticum urartu.</title>
        <authorList>
            <person name="Ling H.Q."/>
            <person name="Zhao S."/>
            <person name="Liu D."/>
            <person name="Wang J."/>
            <person name="Sun H."/>
            <person name="Zhang C."/>
            <person name="Fan H."/>
            <person name="Li D."/>
            <person name="Dong L."/>
            <person name="Tao Y."/>
            <person name="Gao C."/>
            <person name="Wu H."/>
            <person name="Li Y."/>
            <person name="Cui Y."/>
            <person name="Guo X."/>
            <person name="Zheng S."/>
            <person name="Wang B."/>
            <person name="Yu K."/>
            <person name="Liang Q."/>
            <person name="Yang W."/>
            <person name="Lou X."/>
            <person name="Chen J."/>
            <person name="Feng M."/>
            <person name="Jian J."/>
            <person name="Zhang X."/>
            <person name="Luo G."/>
            <person name="Jiang Y."/>
            <person name="Liu J."/>
            <person name="Wang Z."/>
            <person name="Sha Y."/>
            <person name="Zhang B."/>
            <person name="Wu H."/>
            <person name="Tang D."/>
            <person name="Shen Q."/>
            <person name="Xue P."/>
            <person name="Zou S."/>
            <person name="Wang X."/>
            <person name="Liu X."/>
            <person name="Wang F."/>
            <person name="Yang Y."/>
            <person name="An X."/>
            <person name="Dong Z."/>
            <person name="Zhang K."/>
            <person name="Zhang X."/>
            <person name="Luo M.C."/>
            <person name="Dvorak J."/>
            <person name="Tong Y."/>
            <person name="Wang J."/>
            <person name="Yang H."/>
            <person name="Li Z."/>
            <person name="Wang D."/>
            <person name="Zhang A."/>
            <person name="Wang J."/>
        </authorList>
    </citation>
    <scope>NUCLEOTIDE SEQUENCE</scope>
</reference>
<evidence type="ECO:0000256" key="2">
    <source>
        <dbReference type="ARBA" id="ARBA00022448"/>
    </source>
</evidence>
<dbReference type="AlphaFoldDB" id="M7ZF30"/>
<evidence type="ECO:0000256" key="5">
    <source>
        <dbReference type="ARBA" id="ARBA00023136"/>
    </source>
</evidence>
<dbReference type="InterPro" id="IPR011701">
    <property type="entry name" value="MFS"/>
</dbReference>
<evidence type="ECO:0000256" key="1">
    <source>
        <dbReference type="ARBA" id="ARBA00004141"/>
    </source>
</evidence>
<dbReference type="PANTHER" id="PTHR23504:SF1">
    <property type="entry name" value="GH21943P-RELATED"/>
    <property type="match status" value="1"/>
</dbReference>
<dbReference type="OMA" id="YAYYITR"/>
<dbReference type="Gene3D" id="1.20.1250.20">
    <property type="entry name" value="MFS general substrate transporter like domains"/>
    <property type="match status" value="1"/>
</dbReference>
<dbReference type="InterPro" id="IPR036259">
    <property type="entry name" value="MFS_trans_sf"/>
</dbReference>
<evidence type="ECO:0000313" key="7">
    <source>
        <dbReference type="EMBL" id="EMS58246.1"/>
    </source>
</evidence>
<keyword evidence="3" id="KW-0812">Transmembrane</keyword>
<gene>
    <name evidence="7" type="ORF">TRIUR3_06708</name>
</gene>
<organism evidence="7">
    <name type="scientific">Triticum urartu</name>
    <name type="common">Red wild einkorn</name>
    <name type="synonym">Crithodium urartu</name>
    <dbReference type="NCBI Taxonomy" id="4572"/>
    <lineage>
        <taxon>Eukaryota</taxon>
        <taxon>Viridiplantae</taxon>
        <taxon>Streptophyta</taxon>
        <taxon>Embryophyta</taxon>
        <taxon>Tracheophyta</taxon>
        <taxon>Spermatophyta</taxon>
        <taxon>Magnoliopsida</taxon>
        <taxon>Liliopsida</taxon>
        <taxon>Poales</taxon>
        <taxon>Poaceae</taxon>
        <taxon>BOP clade</taxon>
        <taxon>Pooideae</taxon>
        <taxon>Triticodae</taxon>
        <taxon>Triticeae</taxon>
        <taxon>Triticinae</taxon>
        <taxon>Triticum</taxon>
    </lineage>
</organism>
<dbReference type="GO" id="GO:0022857">
    <property type="term" value="F:transmembrane transporter activity"/>
    <property type="evidence" value="ECO:0007669"/>
    <property type="project" value="InterPro"/>
</dbReference>
<evidence type="ECO:0000256" key="4">
    <source>
        <dbReference type="ARBA" id="ARBA00022989"/>
    </source>
</evidence>
<evidence type="ECO:0000259" key="6">
    <source>
        <dbReference type="PROSITE" id="PS50850"/>
    </source>
</evidence>
<protein>
    <submittedName>
        <fullName evidence="7">Tetracycline resistance protein, class A</fullName>
    </submittedName>
</protein>
<keyword evidence="2" id="KW-0813">Transport</keyword>
<feature type="domain" description="Major facilitator superfamily (MFS) profile" evidence="6">
    <location>
        <begin position="73"/>
        <end position="501"/>
    </location>
</feature>
<dbReference type="SUPFAM" id="SSF103473">
    <property type="entry name" value="MFS general substrate transporter"/>
    <property type="match status" value="1"/>
</dbReference>
<dbReference type="InterPro" id="IPR020846">
    <property type="entry name" value="MFS_dom"/>
</dbReference>
<proteinExistence type="predicted"/>
<dbReference type="eggNOG" id="KOG2816">
    <property type="taxonomic scope" value="Eukaryota"/>
</dbReference>
<comment type="subcellular location">
    <subcellularLocation>
        <location evidence="1">Membrane</location>
        <topology evidence="1">Multi-pass membrane protein</topology>
    </subcellularLocation>
</comment>
<dbReference type="GO" id="GO:0016020">
    <property type="term" value="C:membrane"/>
    <property type="evidence" value="ECO:0007669"/>
    <property type="project" value="UniProtKB-SubCell"/>
</dbReference>
<evidence type="ECO:0000256" key="3">
    <source>
        <dbReference type="ARBA" id="ARBA00022692"/>
    </source>
</evidence>
<dbReference type="PROSITE" id="PS00216">
    <property type="entry name" value="SUGAR_TRANSPORT_1"/>
    <property type="match status" value="1"/>
</dbReference>
<dbReference type="InterPro" id="IPR005829">
    <property type="entry name" value="Sugar_transporter_CS"/>
</dbReference>
<dbReference type="EMBL" id="KD135088">
    <property type="protein sequence ID" value="EMS58246.1"/>
    <property type="molecule type" value="Genomic_DNA"/>
</dbReference>
<dbReference type="CDD" id="cd17330">
    <property type="entry name" value="MFS_SLC46_TetA_like"/>
    <property type="match status" value="1"/>
</dbReference>
<name>M7ZF30_TRIUA</name>
<sequence>MKEAAADLGHLLVFAFLFCVGAFMVAPVITDVTMAALCPGQDQCSLAIYLTGLQQAVRAPIPCVHLSASVSWFFVYACTQLFEPGFGRVQVIQPRACQAPGCCLAAAAEYVSERHGTSRSQRAKGSGTSDTVRITGLGALVVTPVIGNLSDRYGRKALLALPATLSIVPLAIMAFNQTRPYFYAFYVAKTLTAMVSEGAMMCLSLAYVADKVPEGRRAAAFGVFSGVCTAGFVGGTIAARFLSVSSTFQVATLASVAAAVYLRAFVQETDRGASLLRDEEASRLLFPPSSSPEEASPRLPPLRKVPSLSEMATLLTSSSTFTRAAVVTFFHGLGETGLQTALLYFLKAQFHYTKNQYANLLLIIGITGSFSQLTVMPLLAPRLGEQKLLVVALTGSCVHVPYLAASCVILSILVGPCIRSIVSKKVGPSEQGMVQGCITGISSTASVISPLVFTPLTAWFLSETAPFNFKGFSLACAGFAMLVALTMSINMRPAEVQPDTR</sequence>
<dbReference type="Pfam" id="PF07690">
    <property type="entry name" value="MFS_1"/>
    <property type="match status" value="1"/>
</dbReference>
<dbReference type="PROSITE" id="PS50850">
    <property type="entry name" value="MFS"/>
    <property type="match status" value="1"/>
</dbReference>